<dbReference type="InterPro" id="IPR023210">
    <property type="entry name" value="NADP_OxRdtase_dom"/>
</dbReference>
<protein>
    <submittedName>
        <fullName evidence="3">Putative oxidoreductase</fullName>
    </submittedName>
</protein>
<dbReference type="PANTHER" id="PTHR43364">
    <property type="entry name" value="NADH-SPECIFIC METHYLGLYOXAL REDUCTASE-RELATED"/>
    <property type="match status" value="1"/>
</dbReference>
<dbReference type="InterPro" id="IPR050523">
    <property type="entry name" value="AKR_Detox_Biosynth"/>
</dbReference>
<dbReference type="PATRIC" id="fig|1280953.3.peg.1823"/>
<gene>
    <name evidence="3" type="ORF">HOC_09024</name>
</gene>
<evidence type="ECO:0000313" key="3">
    <source>
        <dbReference type="EMBL" id="KDA02827.1"/>
    </source>
</evidence>
<dbReference type="GO" id="GO:0016491">
    <property type="term" value="F:oxidoreductase activity"/>
    <property type="evidence" value="ECO:0007669"/>
    <property type="project" value="UniProtKB-KW"/>
</dbReference>
<organism evidence="3 4">
    <name type="scientific">Hyphomonas oceanitis SCH89</name>
    <dbReference type="NCBI Taxonomy" id="1280953"/>
    <lineage>
        <taxon>Bacteria</taxon>
        <taxon>Pseudomonadati</taxon>
        <taxon>Pseudomonadota</taxon>
        <taxon>Alphaproteobacteria</taxon>
        <taxon>Hyphomonadales</taxon>
        <taxon>Hyphomonadaceae</taxon>
        <taxon>Hyphomonas</taxon>
    </lineage>
</organism>
<accession>A0A059G7M7</accession>
<reference evidence="3 4" key="1">
    <citation type="journal article" date="2014" name="Antonie Van Leeuwenhoek">
        <title>Hyphomonas beringensis sp. nov. and Hyphomonas chukchiensis sp. nov., isolated from surface seawater of the Bering Sea and Chukchi Sea.</title>
        <authorList>
            <person name="Li C."/>
            <person name="Lai Q."/>
            <person name="Li G."/>
            <person name="Dong C."/>
            <person name="Wang J."/>
            <person name="Liao Y."/>
            <person name="Shao Z."/>
        </authorList>
    </citation>
    <scope>NUCLEOTIDE SEQUENCE [LARGE SCALE GENOMIC DNA]</scope>
    <source>
        <strain evidence="3 4">SCH89</strain>
    </source>
</reference>
<keyword evidence="4" id="KW-1185">Reference proteome</keyword>
<dbReference type="AlphaFoldDB" id="A0A059G7M7"/>
<name>A0A059G7M7_9PROT</name>
<dbReference type="Proteomes" id="UP000024942">
    <property type="component" value="Unassembled WGS sequence"/>
</dbReference>
<dbReference type="PANTHER" id="PTHR43364:SF18">
    <property type="entry name" value="OXIDOREDUCTASE"/>
    <property type="match status" value="1"/>
</dbReference>
<dbReference type="EMBL" id="ARYL01000011">
    <property type="protein sequence ID" value="KDA02827.1"/>
    <property type="molecule type" value="Genomic_DNA"/>
</dbReference>
<evidence type="ECO:0000256" key="1">
    <source>
        <dbReference type="ARBA" id="ARBA00023002"/>
    </source>
</evidence>
<dbReference type="CDD" id="cd19091">
    <property type="entry name" value="AKR_PsAKR"/>
    <property type="match status" value="1"/>
</dbReference>
<dbReference type="SUPFAM" id="SSF51430">
    <property type="entry name" value="NAD(P)-linked oxidoreductase"/>
    <property type="match status" value="1"/>
</dbReference>
<evidence type="ECO:0000313" key="4">
    <source>
        <dbReference type="Proteomes" id="UP000024942"/>
    </source>
</evidence>
<dbReference type="GO" id="GO:0005829">
    <property type="term" value="C:cytosol"/>
    <property type="evidence" value="ECO:0007669"/>
    <property type="project" value="TreeGrafter"/>
</dbReference>
<dbReference type="STRING" id="1280953.HOC_09024"/>
<dbReference type="OrthoDB" id="9803483at2"/>
<dbReference type="Gene3D" id="3.20.20.100">
    <property type="entry name" value="NADP-dependent oxidoreductase domain"/>
    <property type="match status" value="1"/>
</dbReference>
<dbReference type="Pfam" id="PF00248">
    <property type="entry name" value="Aldo_ket_red"/>
    <property type="match status" value="1"/>
</dbReference>
<proteinExistence type="predicted"/>
<comment type="caution">
    <text evidence="3">The sequence shown here is derived from an EMBL/GenBank/DDBJ whole genome shotgun (WGS) entry which is preliminary data.</text>
</comment>
<dbReference type="eggNOG" id="COG0667">
    <property type="taxonomic scope" value="Bacteria"/>
</dbReference>
<evidence type="ECO:0000259" key="2">
    <source>
        <dbReference type="Pfam" id="PF00248"/>
    </source>
</evidence>
<sequence>MIYSKLGRTGLVVSRICLGTMTFGGEGGIWKFIGKQQQDEADALVRTAFDAGVNFFDTADVYSAGVSERMLGQAIRNNNLPRDEIVVATKVFGRVSMVVPEDASDAEKAEAERRENKARNISGLSRKHIMDSVDASLERLGLDYIDLYQVHGTDPLTPIEETVEALDLLVRHNKVRYVGLCNMPAWLIMKAIAYAREKGLHRFESCQMYYSIAGRELEREVVPLAKDQELAILPWSPLAGGFLSGKFSRDGGGPNDARRTVFDFPPVDKDKGFDIIDVMRPMAESRGVSVAQVSLAWLLHQKHVTSVIIGARTAEQLTDNLASIDVKFSDEELAKLDEISALTPEYPGWMVDRQGNDRRSQVS</sequence>
<keyword evidence="1" id="KW-0560">Oxidoreductase</keyword>
<feature type="domain" description="NADP-dependent oxidoreductase" evidence="2">
    <location>
        <begin position="15"/>
        <end position="340"/>
    </location>
</feature>
<dbReference type="RefSeq" id="WP_035537698.1">
    <property type="nucleotide sequence ID" value="NZ_ARYL01000011.1"/>
</dbReference>
<dbReference type="FunFam" id="3.20.20.100:FF:000004">
    <property type="entry name" value="Oxidoreductase, aldo/keto reductase"/>
    <property type="match status" value="1"/>
</dbReference>
<dbReference type="InterPro" id="IPR036812">
    <property type="entry name" value="NAD(P)_OxRdtase_dom_sf"/>
</dbReference>